<organism evidence="6 8">
    <name type="scientific">Orrella dioscoreae</name>
    <dbReference type="NCBI Taxonomy" id="1851544"/>
    <lineage>
        <taxon>Bacteria</taxon>
        <taxon>Pseudomonadati</taxon>
        <taxon>Pseudomonadota</taxon>
        <taxon>Betaproteobacteria</taxon>
        <taxon>Burkholderiales</taxon>
        <taxon>Alcaligenaceae</taxon>
        <taxon>Orrella</taxon>
    </lineage>
</organism>
<dbReference type="PROSITE" id="PS50931">
    <property type="entry name" value="HTH_LYSR"/>
    <property type="match status" value="1"/>
</dbReference>
<reference evidence="7 8" key="2">
    <citation type="submission" date="2017-08" db="EMBL/GenBank/DDBJ databases">
        <authorList>
            <person name="de Groot N.N."/>
        </authorList>
    </citation>
    <scope>NUCLEOTIDE SEQUENCE [LARGE SCALE GENOMIC DNA]</scope>
    <source>
        <strain evidence="7">Orrdi1</strain>
    </source>
</reference>
<gene>
    <name evidence="6" type="ORF">ODI_00321</name>
    <name evidence="7" type="ORF">ODI_R0913</name>
</gene>
<keyword evidence="3" id="KW-0238">DNA-binding</keyword>
<dbReference type="SUPFAM" id="SSF53850">
    <property type="entry name" value="Periplasmic binding protein-like II"/>
    <property type="match status" value="1"/>
</dbReference>
<dbReference type="OrthoDB" id="5671700at2"/>
<dbReference type="AlphaFoldDB" id="A0A1C3K133"/>
<dbReference type="EMBL" id="LT907988">
    <property type="protein sequence ID" value="SOE47576.1"/>
    <property type="molecule type" value="Genomic_DNA"/>
</dbReference>
<dbReference type="InterPro" id="IPR058163">
    <property type="entry name" value="LysR-type_TF_proteobact-type"/>
</dbReference>
<dbReference type="Proteomes" id="UP000078558">
    <property type="component" value="Chromosome I"/>
</dbReference>
<dbReference type="InterPro" id="IPR036388">
    <property type="entry name" value="WH-like_DNA-bd_sf"/>
</dbReference>
<dbReference type="SUPFAM" id="SSF46785">
    <property type="entry name" value="Winged helix' DNA-binding domain"/>
    <property type="match status" value="1"/>
</dbReference>
<accession>A0A1C3K133</accession>
<dbReference type="RefSeq" id="WP_067752767.1">
    <property type="nucleotide sequence ID" value="NZ_LT907988.1"/>
</dbReference>
<evidence type="ECO:0000256" key="3">
    <source>
        <dbReference type="ARBA" id="ARBA00023125"/>
    </source>
</evidence>
<dbReference type="Gene3D" id="1.10.10.10">
    <property type="entry name" value="Winged helix-like DNA-binding domain superfamily/Winged helix DNA-binding domain"/>
    <property type="match status" value="1"/>
</dbReference>
<dbReference type="Pfam" id="PF00126">
    <property type="entry name" value="HTH_1"/>
    <property type="match status" value="1"/>
</dbReference>
<dbReference type="PANTHER" id="PTHR30537:SF31">
    <property type="entry name" value="TRANSCRIPTIONAL REGULATOR, LYSR FAMILY"/>
    <property type="match status" value="1"/>
</dbReference>
<evidence type="ECO:0000256" key="2">
    <source>
        <dbReference type="ARBA" id="ARBA00023015"/>
    </source>
</evidence>
<evidence type="ECO:0000313" key="8">
    <source>
        <dbReference type="Proteomes" id="UP000078558"/>
    </source>
</evidence>
<sequence>MHDLNDLYYFAQVVEAGGFSAAARRLDIPKSRLSRRIALLEERLQMRLLQRTTRRLSLTAAGERYLQYCRAVTESALAADEAIEQLRAEPSGTVVMSAPIALAHEALPKLMPEFLRAWPKVSVQIIASNRRIDLIREGVDLALRVREKLDTDAEMVARQLGSSASYLVASPEFLRRHGAPQHPAELADARTLAFSDTRGPVRWALQGPREESVSVTVTPQMACNDFPVLVEAAIHDGGIVLLPDVAVADPMRAGKLVQVLPNWSAPTGIVHIIYPSRRGMLPAVRTLVDFLARRLPQVYAMGPHAPQPPAQ</sequence>
<dbReference type="InterPro" id="IPR036390">
    <property type="entry name" value="WH_DNA-bd_sf"/>
</dbReference>
<dbReference type="InterPro" id="IPR000847">
    <property type="entry name" value="LysR_HTH_N"/>
</dbReference>
<dbReference type="EMBL" id="FLRC01000015">
    <property type="protein sequence ID" value="SBT25222.1"/>
    <property type="molecule type" value="Genomic_DNA"/>
</dbReference>
<keyword evidence="4" id="KW-0804">Transcription</keyword>
<dbReference type="GO" id="GO:0006351">
    <property type="term" value="P:DNA-templated transcription"/>
    <property type="evidence" value="ECO:0007669"/>
    <property type="project" value="TreeGrafter"/>
</dbReference>
<evidence type="ECO:0000313" key="7">
    <source>
        <dbReference type="EMBL" id="SOE47576.1"/>
    </source>
</evidence>
<dbReference type="Gene3D" id="3.40.190.290">
    <property type="match status" value="1"/>
</dbReference>
<dbReference type="STRING" id="1851544.ODI_00321"/>
<dbReference type="GO" id="GO:0003700">
    <property type="term" value="F:DNA-binding transcription factor activity"/>
    <property type="evidence" value="ECO:0007669"/>
    <property type="project" value="InterPro"/>
</dbReference>
<keyword evidence="8" id="KW-1185">Reference proteome</keyword>
<evidence type="ECO:0000256" key="4">
    <source>
        <dbReference type="ARBA" id="ARBA00023163"/>
    </source>
</evidence>
<dbReference type="KEGG" id="odi:ODI_R0913"/>
<reference evidence="6 8" key="1">
    <citation type="submission" date="2016-06" db="EMBL/GenBank/DDBJ databases">
        <authorList>
            <person name="Kjaerup R.B."/>
            <person name="Dalgaard T.S."/>
            <person name="Juul-Madsen H.R."/>
        </authorList>
    </citation>
    <scope>NUCLEOTIDE SEQUENCE [LARGE SCALE GENOMIC DNA]</scope>
    <source>
        <strain evidence="6">Orrdi1</strain>
    </source>
</reference>
<feature type="domain" description="HTH lysR-type" evidence="5">
    <location>
        <begin position="1"/>
        <end position="59"/>
    </location>
</feature>
<dbReference type="FunFam" id="1.10.10.10:FF:000001">
    <property type="entry name" value="LysR family transcriptional regulator"/>
    <property type="match status" value="1"/>
</dbReference>
<dbReference type="Pfam" id="PF03466">
    <property type="entry name" value="LysR_substrate"/>
    <property type="match status" value="1"/>
</dbReference>
<dbReference type="InterPro" id="IPR005119">
    <property type="entry name" value="LysR_subst-bd"/>
</dbReference>
<keyword evidence="2" id="KW-0805">Transcription regulation</keyword>
<name>A0A1C3K133_9BURK</name>
<evidence type="ECO:0000259" key="5">
    <source>
        <dbReference type="PROSITE" id="PS50931"/>
    </source>
</evidence>
<evidence type="ECO:0000256" key="1">
    <source>
        <dbReference type="ARBA" id="ARBA00009437"/>
    </source>
</evidence>
<dbReference type="GO" id="GO:0043565">
    <property type="term" value="F:sequence-specific DNA binding"/>
    <property type="evidence" value="ECO:0007669"/>
    <property type="project" value="TreeGrafter"/>
</dbReference>
<evidence type="ECO:0000313" key="6">
    <source>
        <dbReference type="EMBL" id="SBT25222.1"/>
    </source>
</evidence>
<protein>
    <submittedName>
        <fullName evidence="6">Transcriptional regulator, LysR family</fullName>
    </submittedName>
</protein>
<comment type="similarity">
    <text evidence="1">Belongs to the LysR transcriptional regulatory family.</text>
</comment>
<proteinExistence type="inferred from homology"/>
<dbReference type="PANTHER" id="PTHR30537">
    <property type="entry name" value="HTH-TYPE TRANSCRIPTIONAL REGULATOR"/>
    <property type="match status" value="1"/>
</dbReference>